<accession>A0A0J6F932</accession>
<proteinExistence type="predicted"/>
<reference evidence="3" key="2">
    <citation type="journal article" date="2009" name="Genome Res.">
        <title>Comparative genomic analyses of the human fungal pathogens Coccidioides and their relatives.</title>
        <authorList>
            <person name="Sharpton T.J."/>
            <person name="Stajich J.E."/>
            <person name="Rounsley S.D."/>
            <person name="Gardner M.J."/>
            <person name="Wortman J.R."/>
            <person name="Jordar V.S."/>
            <person name="Maiti R."/>
            <person name="Kodira C.D."/>
            <person name="Neafsey D.E."/>
            <person name="Zeng Q."/>
            <person name="Hung C.-Y."/>
            <person name="McMahan C."/>
            <person name="Muszewska A."/>
            <person name="Grynberg M."/>
            <person name="Mandel M.A."/>
            <person name="Kellner E.M."/>
            <person name="Barker B.M."/>
            <person name="Galgiani J.N."/>
            <person name="Orbach M.J."/>
            <person name="Kirkland T.N."/>
            <person name="Cole G.T."/>
            <person name="Henn M.R."/>
            <person name="Birren B.W."/>
            <person name="Taylor J.W."/>
        </authorList>
    </citation>
    <scope>NUCLEOTIDE SEQUENCE [LARGE SCALE GENOMIC DNA]</scope>
    <source>
        <strain evidence="3">RMSCC 3488</strain>
    </source>
</reference>
<reference evidence="3" key="3">
    <citation type="journal article" date="2010" name="Genome Res.">
        <title>Population genomic sequencing of Coccidioides fungi reveals recent hybridization and transposon control.</title>
        <authorList>
            <person name="Neafsey D.E."/>
            <person name="Barker B.M."/>
            <person name="Sharpton T.J."/>
            <person name="Stajich J.E."/>
            <person name="Park D.J."/>
            <person name="Whiston E."/>
            <person name="Hung C.-Y."/>
            <person name="McMahan C."/>
            <person name="White J."/>
            <person name="Sykes S."/>
            <person name="Heiman D."/>
            <person name="Young S."/>
            <person name="Zeng Q."/>
            <person name="Abouelleil A."/>
            <person name="Aftuck L."/>
            <person name="Bessette D."/>
            <person name="Brown A."/>
            <person name="FitzGerald M."/>
            <person name="Lui A."/>
            <person name="Macdonald J.P."/>
            <person name="Priest M."/>
            <person name="Orbach M.J."/>
            <person name="Galgiani J.N."/>
            <person name="Kirkland T.N."/>
            <person name="Cole G.T."/>
            <person name="Birren B.W."/>
            <person name="Henn M.R."/>
            <person name="Taylor J.W."/>
            <person name="Rounsley S.D."/>
        </authorList>
    </citation>
    <scope>NUCLEOTIDE SEQUENCE [LARGE SCALE GENOMIC DNA]</scope>
    <source>
        <strain evidence="3">RMSCC 3488</strain>
    </source>
</reference>
<dbReference type="Proteomes" id="UP000054567">
    <property type="component" value="Unassembled WGS sequence"/>
</dbReference>
<gene>
    <name evidence="2" type="ORF">CPAG_03031</name>
</gene>
<organism evidence="2 3">
    <name type="scientific">Coccidioides posadasii RMSCC 3488</name>
    <dbReference type="NCBI Taxonomy" id="454284"/>
    <lineage>
        <taxon>Eukaryota</taxon>
        <taxon>Fungi</taxon>
        <taxon>Dikarya</taxon>
        <taxon>Ascomycota</taxon>
        <taxon>Pezizomycotina</taxon>
        <taxon>Eurotiomycetes</taxon>
        <taxon>Eurotiomycetidae</taxon>
        <taxon>Onygenales</taxon>
        <taxon>Onygenaceae</taxon>
        <taxon>Coccidioides</taxon>
    </lineage>
</organism>
<feature type="region of interest" description="Disordered" evidence="1">
    <location>
        <begin position="1"/>
        <end position="30"/>
    </location>
</feature>
<sequence>MLEEKRGSVSDGRRDEENANSAQSALDVADKARHSEYGRVYQEPEMVSMTVRETTWNFPDPKLCFEMLAKFAAGVEPLRMSEVRSSLIKRLSQDIIHDELHGISDVQLSSKIERYAFMSTVMNTLQVVKH</sequence>
<protein>
    <submittedName>
        <fullName evidence="2">Uncharacterized protein</fullName>
    </submittedName>
</protein>
<evidence type="ECO:0000313" key="2">
    <source>
        <dbReference type="EMBL" id="KMM66693.1"/>
    </source>
</evidence>
<evidence type="ECO:0000313" key="3">
    <source>
        <dbReference type="Proteomes" id="UP000054567"/>
    </source>
</evidence>
<name>A0A0J6F932_COCPO</name>
<dbReference type="VEuPathDB" id="FungiDB:CPAG_03031"/>
<evidence type="ECO:0000256" key="1">
    <source>
        <dbReference type="SAM" id="MobiDB-lite"/>
    </source>
</evidence>
<dbReference type="AlphaFoldDB" id="A0A0J6F932"/>
<dbReference type="EMBL" id="DS268110">
    <property type="protein sequence ID" value="KMM66693.1"/>
    <property type="molecule type" value="Genomic_DNA"/>
</dbReference>
<feature type="compositionally biased region" description="Basic and acidic residues" evidence="1">
    <location>
        <begin position="1"/>
        <end position="17"/>
    </location>
</feature>
<reference evidence="2 3" key="1">
    <citation type="submission" date="2007-06" db="EMBL/GenBank/DDBJ databases">
        <title>The Genome Sequence of Coccidioides posadasii RMSCC_3488.</title>
        <authorList>
            <consortium name="Coccidioides Genome Resources Consortium"/>
            <consortium name="The Broad Institute Genome Sequencing Platform"/>
            <person name="Henn M.R."/>
            <person name="Sykes S."/>
            <person name="Young S."/>
            <person name="Jaffe D."/>
            <person name="Berlin A."/>
            <person name="Alvarez P."/>
            <person name="Butler J."/>
            <person name="Gnerre S."/>
            <person name="Grabherr M."/>
            <person name="Mauceli E."/>
            <person name="Brockman W."/>
            <person name="Kodira C."/>
            <person name="Alvarado L."/>
            <person name="Zeng Q."/>
            <person name="Crawford M."/>
            <person name="Antoine C."/>
            <person name="Devon K."/>
            <person name="Galgiani J."/>
            <person name="Orsborn K."/>
            <person name="Lewis M.L."/>
            <person name="Nusbaum C."/>
            <person name="Galagan J."/>
            <person name="Birren B."/>
        </authorList>
    </citation>
    <scope>NUCLEOTIDE SEQUENCE [LARGE SCALE GENOMIC DNA]</scope>
    <source>
        <strain evidence="2 3">RMSCC 3488</strain>
    </source>
</reference>